<dbReference type="InterPro" id="IPR037682">
    <property type="entry name" value="TonB_C"/>
</dbReference>
<dbReference type="PROSITE" id="PS52015">
    <property type="entry name" value="TONB_CTD"/>
    <property type="match status" value="1"/>
</dbReference>
<dbReference type="PANTHER" id="PTHR33446">
    <property type="entry name" value="PROTEIN TONB-RELATED"/>
    <property type="match status" value="1"/>
</dbReference>
<evidence type="ECO:0000259" key="11">
    <source>
        <dbReference type="PROSITE" id="PS52015"/>
    </source>
</evidence>
<evidence type="ECO:0000256" key="8">
    <source>
        <dbReference type="ARBA" id="ARBA00022989"/>
    </source>
</evidence>
<dbReference type="GO" id="GO:0055085">
    <property type="term" value="P:transmembrane transport"/>
    <property type="evidence" value="ECO:0007669"/>
    <property type="project" value="InterPro"/>
</dbReference>
<keyword evidence="8" id="KW-1133">Transmembrane helix</keyword>
<dbReference type="PANTHER" id="PTHR33446:SF2">
    <property type="entry name" value="PROTEIN TONB"/>
    <property type="match status" value="1"/>
</dbReference>
<evidence type="ECO:0000256" key="9">
    <source>
        <dbReference type="ARBA" id="ARBA00023136"/>
    </source>
</evidence>
<comment type="caution">
    <text evidence="12">The sequence shown here is derived from an EMBL/GenBank/DDBJ whole genome shotgun (WGS) entry which is preliminary data.</text>
</comment>
<dbReference type="GO" id="GO:0031992">
    <property type="term" value="F:energy transducer activity"/>
    <property type="evidence" value="ECO:0007669"/>
    <property type="project" value="TreeGrafter"/>
</dbReference>
<dbReference type="InterPro" id="IPR051045">
    <property type="entry name" value="TonB-dependent_transducer"/>
</dbReference>
<evidence type="ECO:0000256" key="4">
    <source>
        <dbReference type="ARBA" id="ARBA00022475"/>
    </source>
</evidence>
<feature type="compositionally biased region" description="Pro residues" evidence="10">
    <location>
        <begin position="118"/>
        <end position="136"/>
    </location>
</feature>
<dbReference type="Pfam" id="PF03544">
    <property type="entry name" value="TonB_C"/>
    <property type="match status" value="1"/>
</dbReference>
<dbReference type="PRINTS" id="PR01217">
    <property type="entry name" value="PRICHEXTENSN"/>
</dbReference>
<name>A0A327L0P8_9BRAD</name>
<evidence type="ECO:0000313" key="12">
    <source>
        <dbReference type="EMBL" id="RAI44529.1"/>
    </source>
</evidence>
<evidence type="ECO:0000313" key="13">
    <source>
        <dbReference type="Proteomes" id="UP000249130"/>
    </source>
</evidence>
<dbReference type="AlphaFoldDB" id="A0A327L0P8"/>
<sequence length="264" mass="27076">MTARETWTARHAPLLRWTGCAALVVSVHLAGAAALLPDSEDLDQDGGVPVVTIELAAVSAAPETAASDLAPGPTTEPEHEAPPVETPPPPEPTEDAIKDPEPPPPVEPRVTLPAAVDTPPPPPPDEAPVEPPPVATAPPSAAAPAPRPATAAPGAVPQVPPATMARWQTRLLAQLHRHKRYPAAARGRTGIARVAFTIDRDGRVLHRSIATSSGSEALDAEALALLDRASPLPVPPTELSGTALSFVVPIRFTTSGTGASSGGR</sequence>
<gene>
    <name evidence="12" type="ORF">CH341_08785</name>
</gene>
<dbReference type="Proteomes" id="UP000249130">
    <property type="component" value="Unassembled WGS sequence"/>
</dbReference>
<proteinExistence type="inferred from homology"/>
<keyword evidence="13" id="KW-1185">Reference proteome</keyword>
<dbReference type="OrthoDB" id="7433592at2"/>
<evidence type="ECO:0000256" key="5">
    <source>
        <dbReference type="ARBA" id="ARBA00022519"/>
    </source>
</evidence>
<reference evidence="12 13" key="1">
    <citation type="submission" date="2017-07" db="EMBL/GenBank/DDBJ databases">
        <title>Draft Genome Sequences of Select Purple Nonsulfur Bacteria.</title>
        <authorList>
            <person name="Lasarre B."/>
            <person name="Mckinlay J.B."/>
        </authorList>
    </citation>
    <scope>NUCLEOTIDE SEQUENCE [LARGE SCALE GENOMIC DNA]</scope>
    <source>
        <strain evidence="12 13">DSM 5909</strain>
    </source>
</reference>
<dbReference type="EMBL" id="NPEX01000042">
    <property type="protein sequence ID" value="RAI44529.1"/>
    <property type="molecule type" value="Genomic_DNA"/>
</dbReference>
<dbReference type="NCBIfam" id="TIGR01352">
    <property type="entry name" value="tonB_Cterm"/>
    <property type="match status" value="1"/>
</dbReference>
<feature type="compositionally biased region" description="Low complexity" evidence="10">
    <location>
        <begin position="59"/>
        <end position="75"/>
    </location>
</feature>
<keyword evidence="7" id="KW-0653">Protein transport</keyword>
<dbReference type="SUPFAM" id="SSF74653">
    <property type="entry name" value="TolA/TonB C-terminal domain"/>
    <property type="match status" value="1"/>
</dbReference>
<evidence type="ECO:0000256" key="6">
    <source>
        <dbReference type="ARBA" id="ARBA00022692"/>
    </source>
</evidence>
<feature type="compositionally biased region" description="Low complexity" evidence="10">
    <location>
        <begin position="137"/>
        <end position="159"/>
    </location>
</feature>
<organism evidence="12 13">
    <name type="scientific">Rhodoplanes roseus</name>
    <dbReference type="NCBI Taxonomy" id="29409"/>
    <lineage>
        <taxon>Bacteria</taxon>
        <taxon>Pseudomonadati</taxon>
        <taxon>Pseudomonadota</taxon>
        <taxon>Alphaproteobacteria</taxon>
        <taxon>Hyphomicrobiales</taxon>
        <taxon>Nitrobacteraceae</taxon>
        <taxon>Rhodoplanes</taxon>
    </lineage>
</organism>
<evidence type="ECO:0000256" key="7">
    <source>
        <dbReference type="ARBA" id="ARBA00022927"/>
    </source>
</evidence>
<dbReference type="Gene3D" id="3.30.1150.10">
    <property type="match status" value="1"/>
</dbReference>
<protein>
    <recommendedName>
        <fullName evidence="11">TonB C-terminal domain-containing protein</fullName>
    </recommendedName>
</protein>
<keyword evidence="5" id="KW-0997">Cell inner membrane</keyword>
<comment type="similarity">
    <text evidence="2">Belongs to the TonB family.</text>
</comment>
<feature type="domain" description="TonB C-terminal" evidence="11">
    <location>
        <begin position="166"/>
        <end position="261"/>
    </location>
</feature>
<evidence type="ECO:0000256" key="3">
    <source>
        <dbReference type="ARBA" id="ARBA00022448"/>
    </source>
</evidence>
<comment type="subcellular location">
    <subcellularLocation>
        <location evidence="1">Cell inner membrane</location>
        <topology evidence="1">Single-pass membrane protein</topology>
        <orientation evidence="1">Periplasmic side</orientation>
    </subcellularLocation>
</comment>
<keyword evidence="3" id="KW-0813">Transport</keyword>
<feature type="region of interest" description="Disordered" evidence="10">
    <location>
        <begin position="59"/>
        <end position="159"/>
    </location>
</feature>
<dbReference type="GO" id="GO:0098797">
    <property type="term" value="C:plasma membrane protein complex"/>
    <property type="evidence" value="ECO:0007669"/>
    <property type="project" value="TreeGrafter"/>
</dbReference>
<keyword evidence="6" id="KW-0812">Transmembrane</keyword>
<dbReference type="InterPro" id="IPR006260">
    <property type="entry name" value="TonB/TolA_C"/>
</dbReference>
<evidence type="ECO:0000256" key="10">
    <source>
        <dbReference type="SAM" id="MobiDB-lite"/>
    </source>
</evidence>
<evidence type="ECO:0000256" key="1">
    <source>
        <dbReference type="ARBA" id="ARBA00004383"/>
    </source>
</evidence>
<keyword evidence="9" id="KW-0472">Membrane</keyword>
<evidence type="ECO:0000256" key="2">
    <source>
        <dbReference type="ARBA" id="ARBA00006555"/>
    </source>
</evidence>
<dbReference type="RefSeq" id="WP_111418665.1">
    <property type="nucleotide sequence ID" value="NZ_NPEX01000042.1"/>
</dbReference>
<keyword evidence="4" id="KW-1003">Cell membrane</keyword>
<dbReference type="GO" id="GO:0015031">
    <property type="term" value="P:protein transport"/>
    <property type="evidence" value="ECO:0007669"/>
    <property type="project" value="UniProtKB-KW"/>
</dbReference>
<accession>A0A327L0P8</accession>